<name>A0A4S3TN40_9EURY</name>
<dbReference type="Proteomes" id="UP000318864">
    <property type="component" value="Unassembled WGS sequence"/>
</dbReference>
<gene>
    <name evidence="2" type="ORF">D8Y22_12745</name>
</gene>
<protein>
    <submittedName>
        <fullName evidence="2">Uncharacterized protein</fullName>
    </submittedName>
</protein>
<proteinExistence type="predicted"/>
<reference evidence="2 3" key="1">
    <citation type="submission" date="2018-10" db="EMBL/GenBank/DDBJ databases">
        <title>Natronolimnobius sp. XQ-INN 246 isolated from Inner Mongolia Autonomous Region of China.</title>
        <authorList>
            <person name="Xue Q."/>
        </authorList>
    </citation>
    <scope>NUCLEOTIDE SEQUENCE [LARGE SCALE GENOMIC DNA]</scope>
    <source>
        <strain evidence="2 3">XQ-INN 246</strain>
    </source>
</reference>
<comment type="caution">
    <text evidence="2">The sequence shown here is derived from an EMBL/GenBank/DDBJ whole genome shotgun (WGS) entry which is preliminary data.</text>
</comment>
<organism evidence="2 3">
    <name type="scientific">Salinadaptatus halalkaliphilus</name>
    <dbReference type="NCBI Taxonomy" id="2419781"/>
    <lineage>
        <taxon>Archaea</taxon>
        <taxon>Methanobacteriati</taxon>
        <taxon>Methanobacteriota</taxon>
        <taxon>Stenosarchaea group</taxon>
        <taxon>Halobacteria</taxon>
        <taxon>Halobacteriales</taxon>
        <taxon>Natrialbaceae</taxon>
        <taxon>Salinadaptatus</taxon>
    </lineage>
</organism>
<dbReference type="EMBL" id="RBZW01000032">
    <property type="protein sequence ID" value="THE64505.1"/>
    <property type="molecule type" value="Genomic_DNA"/>
</dbReference>
<dbReference type="AlphaFoldDB" id="A0A4S3TN40"/>
<feature type="region of interest" description="Disordered" evidence="1">
    <location>
        <begin position="23"/>
        <end position="56"/>
    </location>
</feature>
<evidence type="ECO:0000313" key="3">
    <source>
        <dbReference type="Proteomes" id="UP000318864"/>
    </source>
</evidence>
<dbReference type="OrthoDB" id="198262at2157"/>
<evidence type="ECO:0000256" key="1">
    <source>
        <dbReference type="SAM" id="MobiDB-lite"/>
    </source>
</evidence>
<keyword evidence="3" id="KW-1185">Reference proteome</keyword>
<dbReference type="RefSeq" id="WP_141465071.1">
    <property type="nucleotide sequence ID" value="NZ_RBZW01000032.1"/>
</dbReference>
<sequence length="421" mass="46052">MTQTNNGGWFDDRAQQATLEVGDAAQRTARREQRESETVGSEAFVDTSAAGGDTGEQAALVETTETIDGQASLGGGEATIVDTPEWEEPTVDPVPIDQNIAAADQAGVLEPTGPNGDQEHAPADVFEPDPIEIEFHSLDAANAARDRYPDALDSTDTRREKTVRVWGDAPDDVIDAIALEAAESRAHRADQFGQAELTRSERSQLESRIDWDGRLLFHAQSAKAVLQGSGVDDWLAYYDPQLTVDEHRSIAEQARRDERGARMDEHAREGAFDAMAAGAVGAPVQQRERAADEVIELCMELSDEHDPDVFRAILAGEDPSVSSARVRRAQETIADIRAEYGHEFVERAAEECHRERRAAPEPVDPVQFERDARTGWFTPSNPQPDPVRGVDRSADTGLFVTQDRVPANVGRGGDTGQFWPF</sequence>
<accession>A0A4S3TN40</accession>
<evidence type="ECO:0000313" key="2">
    <source>
        <dbReference type="EMBL" id="THE64505.1"/>
    </source>
</evidence>